<feature type="coiled-coil region" evidence="1">
    <location>
        <begin position="64"/>
        <end position="115"/>
    </location>
</feature>
<keyword evidence="2" id="KW-0472">Membrane</keyword>
<dbReference type="InterPro" id="IPR055635">
    <property type="entry name" value="DUF7211"/>
</dbReference>
<dbReference type="EMBL" id="BK015651">
    <property type="protein sequence ID" value="DAE18149.1"/>
    <property type="molecule type" value="Genomic_DNA"/>
</dbReference>
<protein>
    <submittedName>
        <fullName evidence="3">Uncharacterized protein</fullName>
    </submittedName>
</protein>
<organism evidence="3">
    <name type="scientific">Siphoviridae sp. ctEBu1</name>
    <dbReference type="NCBI Taxonomy" id="2825393"/>
    <lineage>
        <taxon>Viruses</taxon>
        <taxon>Duplodnaviria</taxon>
        <taxon>Heunggongvirae</taxon>
        <taxon>Uroviricota</taxon>
        <taxon>Caudoviricetes</taxon>
    </lineage>
</organism>
<accession>A0A8S5QHB9</accession>
<evidence type="ECO:0000256" key="1">
    <source>
        <dbReference type="SAM" id="Coils"/>
    </source>
</evidence>
<name>A0A8S5QHB9_9CAUD</name>
<proteinExistence type="predicted"/>
<keyword evidence="1" id="KW-0175">Coiled coil</keyword>
<feature type="transmembrane region" description="Helical" evidence="2">
    <location>
        <begin position="169"/>
        <end position="190"/>
    </location>
</feature>
<sequence length="205" mass="22647">MPMLPISIIPKHLSKKKGGGLMKPYEKPSPQDCLAHYGIKGMKWGVRRYQNYDGSYTKKGLERYRKAESDYENAKTKAAETKSAYKSGQATRQQVKEANRAVKTEKRRMEDAYGKLKSDKLADEGKKLYQRGKTITGNTQTTYLAEAAIVVGSGVVSSLLSNTMKDQRVAYLAGSSIAIGGTLVNALLAGKASNENRKLRAYYAH</sequence>
<keyword evidence="2" id="KW-0812">Transmembrane</keyword>
<keyword evidence="2" id="KW-1133">Transmembrane helix</keyword>
<reference evidence="3" key="1">
    <citation type="journal article" date="2021" name="Proc. Natl. Acad. Sci. U.S.A.">
        <title>A Catalog of Tens of Thousands of Viruses from Human Metagenomes Reveals Hidden Associations with Chronic Diseases.</title>
        <authorList>
            <person name="Tisza M.J."/>
            <person name="Buck C.B."/>
        </authorList>
    </citation>
    <scope>NUCLEOTIDE SEQUENCE</scope>
    <source>
        <strain evidence="3">CtEBu1</strain>
    </source>
</reference>
<dbReference type="Pfam" id="PF23847">
    <property type="entry name" value="DUF7211"/>
    <property type="match status" value="1"/>
</dbReference>
<evidence type="ECO:0000256" key="2">
    <source>
        <dbReference type="SAM" id="Phobius"/>
    </source>
</evidence>
<evidence type="ECO:0000313" key="3">
    <source>
        <dbReference type="EMBL" id="DAE18149.1"/>
    </source>
</evidence>